<proteinExistence type="predicted"/>
<dbReference type="PANTHER" id="PTHR10961">
    <property type="entry name" value="PEROXISOMAL SARCOSINE OXIDASE"/>
    <property type="match status" value="1"/>
</dbReference>
<dbReference type="SUPFAM" id="SSF51905">
    <property type="entry name" value="FAD/NAD(P)-binding domain"/>
    <property type="match status" value="1"/>
</dbReference>
<dbReference type="Proteomes" id="UP000518752">
    <property type="component" value="Unassembled WGS sequence"/>
</dbReference>
<accession>A0A8H5M6X2</accession>
<keyword evidence="2" id="KW-0285">Flavoprotein</keyword>
<sequence length="168" mass="19053">MDMATYFRLIDRCGEFSSLILSDDGKTCLGAVTKDGTLYLADRVILASGAWTPSLIDLQDQCCSRAWVYAHMQITPDEAKEYTNCPVVYNEDFGFFFEPNKHGIIAEPSALLRGESRESEPKLISISPRSHARHPLDTYPDASEESIRRAIQVLLPKFKDRELFNRTM</sequence>
<dbReference type="OrthoDB" id="2219495at2759"/>
<evidence type="ECO:0000313" key="6">
    <source>
        <dbReference type="Proteomes" id="UP000518752"/>
    </source>
</evidence>
<keyword evidence="4" id="KW-0560">Oxidoreductase</keyword>
<dbReference type="EMBL" id="JAACJN010000049">
    <property type="protein sequence ID" value="KAF5382914.1"/>
    <property type="molecule type" value="Genomic_DNA"/>
</dbReference>
<evidence type="ECO:0000256" key="1">
    <source>
        <dbReference type="ARBA" id="ARBA00001974"/>
    </source>
</evidence>
<evidence type="ECO:0000256" key="2">
    <source>
        <dbReference type="ARBA" id="ARBA00022630"/>
    </source>
</evidence>
<dbReference type="InterPro" id="IPR036188">
    <property type="entry name" value="FAD/NAD-bd_sf"/>
</dbReference>
<gene>
    <name evidence="5" type="ORF">D9757_006325</name>
</gene>
<keyword evidence="6" id="KW-1185">Reference proteome</keyword>
<comment type="cofactor">
    <cofactor evidence="1">
        <name>FAD</name>
        <dbReference type="ChEBI" id="CHEBI:57692"/>
    </cofactor>
</comment>
<evidence type="ECO:0000313" key="5">
    <source>
        <dbReference type="EMBL" id="KAF5382914.1"/>
    </source>
</evidence>
<comment type="caution">
    <text evidence="5">The sequence shown here is derived from an EMBL/GenBank/DDBJ whole genome shotgun (WGS) entry which is preliminary data.</text>
</comment>
<evidence type="ECO:0000256" key="3">
    <source>
        <dbReference type="ARBA" id="ARBA00022827"/>
    </source>
</evidence>
<dbReference type="Gene3D" id="3.30.9.10">
    <property type="entry name" value="D-Amino Acid Oxidase, subunit A, domain 2"/>
    <property type="match status" value="1"/>
</dbReference>
<evidence type="ECO:0000256" key="4">
    <source>
        <dbReference type="ARBA" id="ARBA00023002"/>
    </source>
</evidence>
<evidence type="ECO:0008006" key="7">
    <source>
        <dbReference type="Google" id="ProtNLM"/>
    </source>
</evidence>
<name>A0A8H5M6X2_9AGAR</name>
<dbReference type="InterPro" id="IPR045170">
    <property type="entry name" value="MTOX"/>
</dbReference>
<keyword evidence="3" id="KW-0274">FAD</keyword>
<organism evidence="5 6">
    <name type="scientific">Collybiopsis confluens</name>
    <dbReference type="NCBI Taxonomy" id="2823264"/>
    <lineage>
        <taxon>Eukaryota</taxon>
        <taxon>Fungi</taxon>
        <taxon>Dikarya</taxon>
        <taxon>Basidiomycota</taxon>
        <taxon>Agaricomycotina</taxon>
        <taxon>Agaricomycetes</taxon>
        <taxon>Agaricomycetidae</taxon>
        <taxon>Agaricales</taxon>
        <taxon>Marasmiineae</taxon>
        <taxon>Omphalotaceae</taxon>
        <taxon>Collybiopsis</taxon>
    </lineage>
</organism>
<reference evidence="5 6" key="1">
    <citation type="journal article" date="2020" name="ISME J.">
        <title>Uncovering the hidden diversity of litter-decomposition mechanisms in mushroom-forming fungi.</title>
        <authorList>
            <person name="Floudas D."/>
            <person name="Bentzer J."/>
            <person name="Ahren D."/>
            <person name="Johansson T."/>
            <person name="Persson P."/>
            <person name="Tunlid A."/>
        </authorList>
    </citation>
    <scope>NUCLEOTIDE SEQUENCE [LARGE SCALE GENOMIC DNA]</scope>
    <source>
        <strain evidence="5 6">CBS 406.79</strain>
    </source>
</reference>
<dbReference type="GO" id="GO:0051698">
    <property type="term" value="F:saccharopine oxidase activity"/>
    <property type="evidence" value="ECO:0007669"/>
    <property type="project" value="TreeGrafter"/>
</dbReference>
<dbReference type="AlphaFoldDB" id="A0A8H5M6X2"/>
<dbReference type="PANTHER" id="PTHR10961:SF26">
    <property type="entry name" value="L-SACCHAROPINE OXIDASE"/>
    <property type="match status" value="1"/>
</dbReference>
<protein>
    <recommendedName>
        <fullName evidence="7">FAD dependent oxidoreductase domain-containing protein</fullName>
    </recommendedName>
</protein>
<dbReference type="GO" id="GO:0050660">
    <property type="term" value="F:flavin adenine dinucleotide binding"/>
    <property type="evidence" value="ECO:0007669"/>
    <property type="project" value="InterPro"/>
</dbReference>
<dbReference type="GO" id="GO:0008115">
    <property type="term" value="F:sarcosine oxidase activity"/>
    <property type="evidence" value="ECO:0007669"/>
    <property type="project" value="TreeGrafter"/>
</dbReference>